<gene>
    <name evidence="1" type="ORF">Xish_00706</name>
</gene>
<accession>A0A2D0KDT1</accession>
<protein>
    <submittedName>
        <fullName evidence="1">Uncharacterized protein</fullName>
    </submittedName>
</protein>
<dbReference type="Proteomes" id="UP000222168">
    <property type="component" value="Unassembled WGS sequence"/>
</dbReference>
<name>A0A2D0KDT1_9GAMM</name>
<keyword evidence="2" id="KW-1185">Reference proteome</keyword>
<reference evidence="1 2" key="1">
    <citation type="journal article" date="2017" name="Nat. Microbiol.">
        <title>Natural product diversity associated with the nematode symbionts Photorhabdus and Xenorhabdus.</title>
        <authorList>
            <person name="Tobias N.J."/>
            <person name="Wolff H."/>
            <person name="Djahanschiri B."/>
            <person name="Grundmann F."/>
            <person name="Kronenwerth M."/>
            <person name="Shi Y.M."/>
            <person name="Simonyi S."/>
            <person name="Grun P."/>
            <person name="Shapiro-Ilan D."/>
            <person name="Pidot S.J."/>
            <person name="Stinear T.P."/>
            <person name="Ebersberger I."/>
            <person name="Bode H.B."/>
        </authorList>
    </citation>
    <scope>NUCLEOTIDE SEQUENCE [LARGE SCALE GENOMIC DNA]</scope>
    <source>
        <strain evidence="1 2">DSM 22670</strain>
    </source>
</reference>
<dbReference type="EMBL" id="NJAK01000001">
    <property type="protein sequence ID" value="PHM61570.1"/>
    <property type="molecule type" value="Genomic_DNA"/>
</dbReference>
<evidence type="ECO:0000313" key="1">
    <source>
        <dbReference type="EMBL" id="PHM61570.1"/>
    </source>
</evidence>
<sequence>MNYDLKTSTDPKLIKNQAAPKTMSNEIFRLAFFI</sequence>
<proteinExistence type="predicted"/>
<comment type="caution">
    <text evidence="1">The sequence shown here is derived from an EMBL/GenBank/DDBJ whole genome shotgun (WGS) entry which is preliminary data.</text>
</comment>
<evidence type="ECO:0000313" key="2">
    <source>
        <dbReference type="Proteomes" id="UP000222168"/>
    </source>
</evidence>
<dbReference type="AlphaFoldDB" id="A0A2D0KDT1"/>
<organism evidence="1 2">
    <name type="scientific">Xenorhabdus ishibashii</name>
    <dbReference type="NCBI Taxonomy" id="1034471"/>
    <lineage>
        <taxon>Bacteria</taxon>
        <taxon>Pseudomonadati</taxon>
        <taxon>Pseudomonadota</taxon>
        <taxon>Gammaproteobacteria</taxon>
        <taxon>Enterobacterales</taxon>
        <taxon>Morganellaceae</taxon>
        <taxon>Xenorhabdus</taxon>
    </lineage>
</organism>